<comment type="caution">
    <text evidence="12">The sequence shown here is derived from an EMBL/GenBank/DDBJ whole genome shotgun (WGS) entry which is preliminary data.</text>
</comment>
<keyword evidence="8" id="KW-0868">Chloride</keyword>
<dbReference type="Pfam" id="PF00654">
    <property type="entry name" value="Voltage_CLC"/>
    <property type="match status" value="1"/>
</dbReference>
<sequence length="548" mass="57348">MKSQVALAPLSRTFQIFMVVRGALVGCIVGVLVAGYRFLLSQCEDMLRAITSQAATSPLIIPLWIAVLVLLLLLLSALMRFAPGTVGSGIPQVEADALGRLDLPWRRVVPIKVLEGGITAFAGLSLGREGPSVQLGGMCGKAVSELTRATEEERRLLVTCGAGAGMAAAFSAPLTGVMFAVEEIHKSFSAPLVIGTMASAVAAVLCTGALLGEDPLIPIRFAFDLPHIAYGLVALLGVFLGLLGALHNRGMFLGQALYGKIRSHLPLSRLAIPFGLAGLCAFAAPSLMDGGDAILEILVRVSNHPTILLLLLLLGKYLFTNISASSGAPGGTLYPLVVMGALAGALFGRAAVAFLGLDGAYINNFMLLGIAGLFAGAVQAPVTGCLLVFELTGSFSALLSLGLVSLVAYVVANLTKTPGYYEHLLGNLLAHDSDEIVKAPRRSVVTHTWYVNFGCEAEGKRLSELHCPQGSSVCLVTRCGRSLVPSQDLVLEAADGVLFVIDSALAPIAEARIEALFRPGYPHQANETPSSSPPQEGPSHAARQSPRR</sequence>
<gene>
    <name evidence="12" type="ORF">E5334_06520</name>
</gene>
<dbReference type="Gene3D" id="3.30.70.1450">
    <property type="entry name" value="Regulator of K+ conductance, C-terminal domain"/>
    <property type="match status" value="1"/>
</dbReference>
<evidence type="ECO:0000256" key="5">
    <source>
        <dbReference type="ARBA" id="ARBA00023065"/>
    </source>
</evidence>
<name>A0A4S2F003_9ACTN</name>
<evidence type="ECO:0000256" key="7">
    <source>
        <dbReference type="ARBA" id="ARBA00023173"/>
    </source>
</evidence>
<accession>A0A4S2F003</accession>
<keyword evidence="13" id="KW-1185">Reference proteome</keyword>
<keyword evidence="7" id="KW-0869">Chloride channel</keyword>
<dbReference type="GO" id="GO:0034707">
    <property type="term" value="C:chloride channel complex"/>
    <property type="evidence" value="ECO:0007669"/>
    <property type="project" value="UniProtKB-KW"/>
</dbReference>
<keyword evidence="2" id="KW-0813">Transport</keyword>
<keyword evidence="9" id="KW-0407">Ion channel</keyword>
<dbReference type="PANTHER" id="PTHR43427:SF6">
    <property type="entry name" value="CHLORIDE CHANNEL PROTEIN CLC-E"/>
    <property type="match status" value="1"/>
</dbReference>
<evidence type="ECO:0000256" key="10">
    <source>
        <dbReference type="SAM" id="MobiDB-lite"/>
    </source>
</evidence>
<evidence type="ECO:0000256" key="8">
    <source>
        <dbReference type="ARBA" id="ARBA00023214"/>
    </source>
</evidence>
<evidence type="ECO:0000256" key="3">
    <source>
        <dbReference type="ARBA" id="ARBA00022692"/>
    </source>
</evidence>
<dbReference type="InterPro" id="IPR001807">
    <property type="entry name" value="ClC"/>
</dbReference>
<feature type="transmembrane region" description="Helical" evidence="11">
    <location>
        <begin position="267"/>
        <end position="285"/>
    </location>
</feature>
<feature type="transmembrane region" description="Helical" evidence="11">
    <location>
        <begin position="297"/>
        <end position="319"/>
    </location>
</feature>
<evidence type="ECO:0000256" key="9">
    <source>
        <dbReference type="ARBA" id="ARBA00023303"/>
    </source>
</evidence>
<feature type="transmembrane region" description="Helical" evidence="11">
    <location>
        <begin position="385"/>
        <end position="412"/>
    </location>
</feature>
<dbReference type="RefSeq" id="WP_136012790.1">
    <property type="nucleotide sequence ID" value="NZ_SRYE01000004.1"/>
</dbReference>
<evidence type="ECO:0000313" key="12">
    <source>
        <dbReference type="EMBL" id="TGY61657.1"/>
    </source>
</evidence>
<evidence type="ECO:0000256" key="2">
    <source>
        <dbReference type="ARBA" id="ARBA00022448"/>
    </source>
</evidence>
<evidence type="ECO:0000256" key="1">
    <source>
        <dbReference type="ARBA" id="ARBA00004141"/>
    </source>
</evidence>
<reference evidence="12 13" key="1">
    <citation type="submission" date="2019-04" db="EMBL/GenBank/DDBJ databases">
        <title>Microbes associate with the intestines of laboratory mice.</title>
        <authorList>
            <person name="Navarre W."/>
            <person name="Wong E."/>
            <person name="Huang K."/>
            <person name="Tropini C."/>
            <person name="Ng K."/>
            <person name="Yu B."/>
        </authorList>
    </citation>
    <scope>NUCLEOTIDE SEQUENCE [LARGE SCALE GENOMIC DNA]</scope>
    <source>
        <strain evidence="12 13">NM07_P-09</strain>
    </source>
</reference>
<dbReference type="InterPro" id="IPR036721">
    <property type="entry name" value="RCK_C_sf"/>
</dbReference>
<dbReference type="GO" id="GO:0005254">
    <property type="term" value="F:chloride channel activity"/>
    <property type="evidence" value="ECO:0007669"/>
    <property type="project" value="UniProtKB-KW"/>
</dbReference>
<feature type="transmembrane region" description="Helical" evidence="11">
    <location>
        <begin position="156"/>
        <end position="180"/>
    </location>
</feature>
<dbReference type="PANTHER" id="PTHR43427">
    <property type="entry name" value="CHLORIDE CHANNEL PROTEIN CLC-E"/>
    <property type="match status" value="1"/>
</dbReference>
<protein>
    <submittedName>
        <fullName evidence="12">ClC family H(+)/Cl(-) exchange transporter</fullName>
    </submittedName>
</protein>
<keyword evidence="5" id="KW-0406">Ion transport</keyword>
<evidence type="ECO:0000313" key="13">
    <source>
        <dbReference type="Proteomes" id="UP000310263"/>
    </source>
</evidence>
<comment type="subcellular location">
    <subcellularLocation>
        <location evidence="1">Membrane</location>
        <topology evidence="1">Multi-pass membrane protein</topology>
    </subcellularLocation>
</comment>
<evidence type="ECO:0000256" key="6">
    <source>
        <dbReference type="ARBA" id="ARBA00023136"/>
    </source>
</evidence>
<dbReference type="EMBL" id="SRYE01000004">
    <property type="protein sequence ID" value="TGY61657.1"/>
    <property type="molecule type" value="Genomic_DNA"/>
</dbReference>
<dbReference type="GO" id="GO:0006813">
    <property type="term" value="P:potassium ion transport"/>
    <property type="evidence" value="ECO:0007669"/>
    <property type="project" value="InterPro"/>
</dbReference>
<dbReference type="OrthoDB" id="9767361at2"/>
<dbReference type="InterPro" id="IPR014743">
    <property type="entry name" value="Cl-channel_core"/>
</dbReference>
<evidence type="ECO:0000256" key="4">
    <source>
        <dbReference type="ARBA" id="ARBA00022989"/>
    </source>
</evidence>
<keyword evidence="6 11" id="KW-0472">Membrane</keyword>
<feature type="transmembrane region" description="Helical" evidence="11">
    <location>
        <begin position="227"/>
        <end position="246"/>
    </location>
</feature>
<dbReference type="InterPro" id="IPR050368">
    <property type="entry name" value="ClC-type_chloride_channel"/>
</dbReference>
<feature type="transmembrane region" description="Helical" evidence="11">
    <location>
        <begin position="59"/>
        <end position="79"/>
    </location>
</feature>
<organism evidence="12 13">
    <name type="scientific">Muricaecibacterium torontonense</name>
    <dbReference type="NCBI Taxonomy" id="3032871"/>
    <lineage>
        <taxon>Bacteria</taxon>
        <taxon>Bacillati</taxon>
        <taxon>Actinomycetota</taxon>
        <taxon>Coriobacteriia</taxon>
        <taxon>Coriobacteriales</taxon>
        <taxon>Atopobiaceae</taxon>
        <taxon>Muricaecibacterium</taxon>
    </lineage>
</organism>
<dbReference type="Proteomes" id="UP000310263">
    <property type="component" value="Unassembled WGS sequence"/>
</dbReference>
<feature type="transmembrane region" description="Helical" evidence="11">
    <location>
        <begin position="331"/>
        <end position="355"/>
    </location>
</feature>
<feature type="transmembrane region" description="Helical" evidence="11">
    <location>
        <begin position="192"/>
        <end position="212"/>
    </location>
</feature>
<feature type="region of interest" description="Disordered" evidence="10">
    <location>
        <begin position="521"/>
        <end position="548"/>
    </location>
</feature>
<proteinExistence type="predicted"/>
<keyword evidence="4 11" id="KW-1133">Transmembrane helix</keyword>
<feature type="transmembrane region" description="Helical" evidence="11">
    <location>
        <begin position="16"/>
        <end position="39"/>
    </location>
</feature>
<dbReference type="PRINTS" id="PR00762">
    <property type="entry name" value="CLCHANNEL"/>
</dbReference>
<dbReference type="Gene3D" id="1.10.3080.10">
    <property type="entry name" value="Clc chloride channel"/>
    <property type="match status" value="1"/>
</dbReference>
<dbReference type="SUPFAM" id="SSF81340">
    <property type="entry name" value="Clc chloride channel"/>
    <property type="match status" value="1"/>
</dbReference>
<keyword evidence="3 11" id="KW-0812">Transmembrane</keyword>
<dbReference type="AlphaFoldDB" id="A0A4S2F003"/>
<feature type="transmembrane region" description="Helical" evidence="11">
    <location>
        <begin position="361"/>
        <end position="378"/>
    </location>
</feature>
<evidence type="ECO:0000256" key="11">
    <source>
        <dbReference type="SAM" id="Phobius"/>
    </source>
</evidence>